<dbReference type="SUPFAM" id="SSF52058">
    <property type="entry name" value="L domain-like"/>
    <property type="match status" value="1"/>
</dbReference>
<feature type="domain" description="Disease resistance R13L4/SHOC-2-like LRR" evidence="6">
    <location>
        <begin position="342"/>
        <end position="455"/>
    </location>
</feature>
<evidence type="ECO:0000313" key="8">
    <source>
        <dbReference type="Proteomes" id="UP001152561"/>
    </source>
</evidence>
<dbReference type="SMART" id="SM00364">
    <property type="entry name" value="LRR_BAC"/>
    <property type="match status" value="10"/>
</dbReference>
<dbReference type="OrthoDB" id="1668230at2759"/>
<dbReference type="Pfam" id="PF13855">
    <property type="entry name" value="LRR_8"/>
    <property type="match status" value="1"/>
</dbReference>
<dbReference type="PANTHER" id="PTHR48051">
    <property type="match status" value="1"/>
</dbReference>
<dbReference type="Pfam" id="PF23598">
    <property type="entry name" value="LRR_14"/>
    <property type="match status" value="1"/>
</dbReference>
<evidence type="ECO:0000256" key="5">
    <source>
        <dbReference type="SAM" id="MobiDB-lite"/>
    </source>
</evidence>
<evidence type="ECO:0000256" key="4">
    <source>
        <dbReference type="ARBA" id="ARBA00037519"/>
    </source>
</evidence>
<evidence type="ECO:0000313" key="7">
    <source>
        <dbReference type="EMBL" id="KAJ8544744.1"/>
    </source>
</evidence>
<evidence type="ECO:0000256" key="2">
    <source>
        <dbReference type="ARBA" id="ARBA00022737"/>
    </source>
</evidence>
<dbReference type="SMART" id="SM00369">
    <property type="entry name" value="LRR_TYP"/>
    <property type="match status" value="9"/>
</dbReference>
<dbReference type="InterPro" id="IPR003591">
    <property type="entry name" value="Leu-rich_rpt_typical-subtyp"/>
</dbReference>
<dbReference type="InterPro" id="IPR050216">
    <property type="entry name" value="LRR_domain-containing"/>
</dbReference>
<feature type="compositionally biased region" description="Low complexity" evidence="5">
    <location>
        <begin position="118"/>
        <end position="156"/>
    </location>
</feature>
<gene>
    <name evidence="7" type="ORF">K7X08_017327</name>
</gene>
<sequence>MGSSAMSIDEVVEEVMRLNKSLPTRLGIDEVEAAKVLIMNVEKDVQMRLETITRQNKRKDVPEELFKILQEMQRNIVDFQSKEQKREALKLLDLENVHYMFDEFIQRASKCLSNPQANNTSSASSRNSSSLSLANSSSSFSGSSFNSPATTTTTTTMSSSIFYSEKEPVKVSEMVTRDDGYLKKTKPTFQMDGISVGLRSGNASLAPQIVDSTLKPSTGQDSEKVSLIKLANLIEVSAKKGTTELILRRKLPEQLEWIPDSLGKLSNLVTLDLSENRIDVLPTTIGGLSSLQKLDLHGNRIVELPDSIGDLLNLVYLDLNGNNLKTLPLTLVRLTRLEEVDLSSNMLSVLPETVGSLRSLRKLTVETNELEELPHTIGQCNSLKELRADYNRLKALPEALGRMGSLEILCVRYNNIRQLPTTMASLTSLKELNFSFNELESVPESLCFATTLVKLNISNNFADLQSLPRSIGNLEMLEELAMSNNQIRILPDSFRMLSHLRVLKTEGNPLEVPPGNVVEMGAQAVVQHMADLVDKRDVKPQPHDHTSASINTSDPNLICETEESCHSFLNSTVANKIISFFGCSRYYG</sequence>
<dbReference type="GO" id="GO:0005737">
    <property type="term" value="C:cytoplasm"/>
    <property type="evidence" value="ECO:0007669"/>
    <property type="project" value="TreeGrafter"/>
</dbReference>
<dbReference type="EMBL" id="JAJAGQ010000013">
    <property type="protein sequence ID" value="KAJ8544744.1"/>
    <property type="molecule type" value="Genomic_DNA"/>
</dbReference>
<comment type="caution">
    <text evidence="7">The sequence shown here is derived from an EMBL/GenBank/DDBJ whole genome shotgun (WGS) entry which is preliminary data.</text>
</comment>
<reference evidence="8" key="1">
    <citation type="journal article" date="2023" name="Proc. Natl. Acad. Sci. U.S.A.">
        <title>Genomic and structural basis for evolution of tropane alkaloid biosynthesis.</title>
        <authorList>
            <person name="Wanga Y.-J."/>
            <person name="Taina T."/>
            <person name="Yua J.-Y."/>
            <person name="Lia J."/>
            <person name="Xua B."/>
            <person name="Chenc J."/>
            <person name="D'Auriad J.C."/>
            <person name="Huanga J.-P."/>
            <person name="Huanga S.-X."/>
        </authorList>
    </citation>
    <scope>NUCLEOTIDE SEQUENCE [LARGE SCALE GENOMIC DNA]</scope>
    <source>
        <strain evidence="8">cv. KIB-2019</strain>
    </source>
</reference>
<keyword evidence="8" id="KW-1185">Reference proteome</keyword>
<feature type="region of interest" description="Disordered" evidence="5">
    <location>
        <begin position="114"/>
        <end position="157"/>
    </location>
</feature>
<dbReference type="InterPro" id="IPR001611">
    <property type="entry name" value="Leu-rich_rpt"/>
</dbReference>
<comment type="similarity">
    <text evidence="3">Belongs to the SHOC2 family.</text>
</comment>
<dbReference type="InterPro" id="IPR032675">
    <property type="entry name" value="LRR_dom_sf"/>
</dbReference>
<dbReference type="Gene3D" id="3.80.10.10">
    <property type="entry name" value="Ribonuclease Inhibitor"/>
    <property type="match status" value="2"/>
</dbReference>
<dbReference type="Pfam" id="PF00560">
    <property type="entry name" value="LRR_1"/>
    <property type="match status" value="1"/>
</dbReference>
<dbReference type="InterPro" id="IPR055414">
    <property type="entry name" value="LRR_R13L4/SHOC2-like"/>
</dbReference>
<comment type="function">
    <text evidence="4">Leucine-rich repeat protein that likely mediates protein interactions, possibly in the context of signal transduction.</text>
</comment>
<evidence type="ECO:0000256" key="3">
    <source>
        <dbReference type="ARBA" id="ARBA00023786"/>
    </source>
</evidence>
<dbReference type="GO" id="GO:0006952">
    <property type="term" value="P:defense response"/>
    <property type="evidence" value="ECO:0007669"/>
    <property type="project" value="UniProtKB-ARBA"/>
</dbReference>
<accession>A0A9Q1LX42</accession>
<dbReference type="PANTHER" id="PTHR48051:SF54">
    <property type="entry name" value="LEUCINE-RICH REPEAT-CONTAINING PROTEIN"/>
    <property type="match status" value="1"/>
</dbReference>
<dbReference type="Proteomes" id="UP001152561">
    <property type="component" value="Unassembled WGS sequence"/>
</dbReference>
<dbReference type="GO" id="GO:0051707">
    <property type="term" value="P:response to other organism"/>
    <property type="evidence" value="ECO:0007669"/>
    <property type="project" value="UniProtKB-ARBA"/>
</dbReference>
<evidence type="ECO:0000256" key="1">
    <source>
        <dbReference type="ARBA" id="ARBA00022614"/>
    </source>
</evidence>
<protein>
    <recommendedName>
        <fullName evidence="6">Disease resistance R13L4/SHOC-2-like LRR domain-containing protein</fullName>
    </recommendedName>
</protein>
<dbReference type="FunFam" id="3.80.10.10:FF:000405">
    <property type="entry name" value="Plant intracellular Ras-group-related LRR protein 4"/>
    <property type="match status" value="1"/>
</dbReference>
<dbReference type="PROSITE" id="PS51450">
    <property type="entry name" value="LRR"/>
    <property type="match status" value="2"/>
</dbReference>
<proteinExistence type="inferred from homology"/>
<organism evidence="7 8">
    <name type="scientific">Anisodus acutangulus</name>
    <dbReference type="NCBI Taxonomy" id="402998"/>
    <lineage>
        <taxon>Eukaryota</taxon>
        <taxon>Viridiplantae</taxon>
        <taxon>Streptophyta</taxon>
        <taxon>Embryophyta</taxon>
        <taxon>Tracheophyta</taxon>
        <taxon>Spermatophyta</taxon>
        <taxon>Magnoliopsida</taxon>
        <taxon>eudicotyledons</taxon>
        <taxon>Gunneridae</taxon>
        <taxon>Pentapetalae</taxon>
        <taxon>asterids</taxon>
        <taxon>lamiids</taxon>
        <taxon>Solanales</taxon>
        <taxon>Solanaceae</taxon>
        <taxon>Solanoideae</taxon>
        <taxon>Hyoscyameae</taxon>
        <taxon>Anisodus</taxon>
    </lineage>
</organism>
<keyword evidence="2" id="KW-0677">Repeat</keyword>
<keyword evidence="1" id="KW-0433">Leucine-rich repeat</keyword>
<evidence type="ECO:0000259" key="6">
    <source>
        <dbReference type="Pfam" id="PF23598"/>
    </source>
</evidence>
<dbReference type="AlphaFoldDB" id="A0A9Q1LX42"/>
<name>A0A9Q1LX42_9SOLA</name>